<dbReference type="HAMAP" id="MF_00583_B">
    <property type="entry name" value="RibP_PPkinase_B"/>
    <property type="match status" value="1"/>
</dbReference>
<gene>
    <name evidence="9" type="primary">prs</name>
    <name evidence="11" type="ORF">RM844_18830</name>
</gene>
<dbReference type="PANTHER" id="PTHR10210">
    <property type="entry name" value="RIBOSE-PHOSPHATE DIPHOSPHOKINASE FAMILY MEMBER"/>
    <property type="match status" value="1"/>
</dbReference>
<feature type="domain" description="Ribose-phosphate pyrophosphokinase N-terminal" evidence="10">
    <location>
        <begin position="12"/>
        <end position="128"/>
    </location>
</feature>
<evidence type="ECO:0000256" key="3">
    <source>
        <dbReference type="ARBA" id="ARBA00022727"/>
    </source>
</evidence>
<evidence type="ECO:0000256" key="2">
    <source>
        <dbReference type="ARBA" id="ARBA00022723"/>
    </source>
</evidence>
<keyword evidence="5 9" id="KW-0418">Kinase</keyword>
<dbReference type="PANTHER" id="PTHR10210:SF41">
    <property type="entry name" value="RIBOSE-PHOSPHATE PYROPHOSPHOKINASE 1, CHLOROPLASTIC"/>
    <property type="match status" value="1"/>
</dbReference>
<evidence type="ECO:0000256" key="9">
    <source>
        <dbReference type="HAMAP-Rule" id="MF_00583"/>
    </source>
</evidence>
<dbReference type="InterPro" id="IPR000836">
    <property type="entry name" value="PRTase_dom"/>
</dbReference>
<feature type="binding site" evidence="9">
    <location>
        <begin position="104"/>
        <end position="105"/>
    </location>
    <ligand>
        <name>ATP</name>
        <dbReference type="ChEBI" id="CHEBI:30616"/>
    </ligand>
</feature>
<comment type="similarity">
    <text evidence="9">Belongs to the ribose-phosphate pyrophosphokinase family. Class I subfamily.</text>
</comment>
<feature type="binding site" evidence="9">
    <location>
        <begin position="233"/>
        <end position="237"/>
    </location>
    <ligand>
        <name>D-ribose 5-phosphate</name>
        <dbReference type="ChEBI" id="CHEBI:78346"/>
    </ligand>
</feature>
<evidence type="ECO:0000256" key="7">
    <source>
        <dbReference type="ARBA" id="ARBA00022842"/>
    </source>
</evidence>
<keyword evidence="12" id="KW-1185">Reference proteome</keyword>
<dbReference type="Pfam" id="PF14572">
    <property type="entry name" value="Pribosyl_synth"/>
    <property type="match status" value="1"/>
</dbReference>
<reference evidence="12" key="1">
    <citation type="submission" date="2023-07" db="EMBL/GenBank/DDBJ databases">
        <title>30 novel species of actinomycetes from the DSMZ collection.</title>
        <authorList>
            <person name="Nouioui I."/>
        </authorList>
    </citation>
    <scope>NUCLEOTIDE SEQUENCE [LARGE SCALE GENOMIC DNA]</scope>
    <source>
        <strain evidence="12">DSM 44915</strain>
    </source>
</reference>
<feature type="binding site" evidence="9">
    <location>
        <begin position="45"/>
        <end position="47"/>
    </location>
    <ligand>
        <name>ATP</name>
        <dbReference type="ChEBI" id="CHEBI:30616"/>
    </ligand>
</feature>
<evidence type="ECO:0000256" key="8">
    <source>
        <dbReference type="ARBA" id="ARBA00049535"/>
    </source>
</evidence>
<feature type="binding site" evidence="9">
    <location>
        <position position="178"/>
    </location>
    <ligand>
        <name>Mg(2+)</name>
        <dbReference type="ChEBI" id="CHEBI:18420"/>
    </ligand>
</feature>
<dbReference type="InterPro" id="IPR005946">
    <property type="entry name" value="Rib-P_diPkinase"/>
</dbReference>
<keyword evidence="3 9" id="KW-0545">Nucleotide biosynthesis</keyword>
<dbReference type="EMBL" id="JAVREO010000010">
    <property type="protein sequence ID" value="MDT0268341.1"/>
    <property type="molecule type" value="Genomic_DNA"/>
</dbReference>
<dbReference type="InterPro" id="IPR029057">
    <property type="entry name" value="PRTase-like"/>
</dbReference>
<dbReference type="CDD" id="cd06223">
    <property type="entry name" value="PRTases_typeI"/>
    <property type="match status" value="1"/>
</dbReference>
<comment type="subunit">
    <text evidence="9">Homohexamer.</text>
</comment>
<evidence type="ECO:0000256" key="6">
    <source>
        <dbReference type="ARBA" id="ARBA00022840"/>
    </source>
</evidence>
<keyword evidence="9" id="KW-0963">Cytoplasm</keyword>
<dbReference type="NCBIfam" id="TIGR01251">
    <property type="entry name" value="ribP_PPkin"/>
    <property type="match status" value="1"/>
</dbReference>
<dbReference type="Gene3D" id="3.40.50.2020">
    <property type="match status" value="2"/>
</dbReference>
<dbReference type="Proteomes" id="UP001183410">
    <property type="component" value="Unassembled WGS sequence"/>
</dbReference>
<feature type="active site" evidence="9">
    <location>
        <position position="201"/>
    </location>
</feature>
<keyword evidence="6 9" id="KW-0067">ATP-binding</keyword>
<dbReference type="RefSeq" id="WP_311668423.1">
    <property type="nucleotide sequence ID" value="NZ_JAVREO010000010.1"/>
</dbReference>
<feature type="binding site" evidence="9">
    <location>
        <position position="203"/>
    </location>
    <ligand>
        <name>D-ribose 5-phosphate</name>
        <dbReference type="ChEBI" id="CHEBI:78346"/>
    </ligand>
</feature>
<dbReference type="NCBIfam" id="NF002320">
    <property type="entry name" value="PRK01259.1"/>
    <property type="match status" value="1"/>
</dbReference>
<evidence type="ECO:0000259" key="10">
    <source>
        <dbReference type="Pfam" id="PF13793"/>
    </source>
</evidence>
<dbReference type="SUPFAM" id="SSF53271">
    <property type="entry name" value="PRTase-like"/>
    <property type="match status" value="1"/>
</dbReference>
<dbReference type="InterPro" id="IPR000842">
    <property type="entry name" value="PRib_PP_synth_CS"/>
</dbReference>
<dbReference type="Pfam" id="PF13793">
    <property type="entry name" value="Pribosyltran_N"/>
    <property type="match status" value="1"/>
</dbReference>
<dbReference type="NCBIfam" id="NF002844">
    <property type="entry name" value="PRK03092.1"/>
    <property type="match status" value="1"/>
</dbReference>
<keyword evidence="2 9" id="KW-0479">Metal-binding</keyword>
<keyword evidence="7 9" id="KW-0460">Magnesium</keyword>
<comment type="catalytic activity">
    <reaction evidence="8 9">
        <text>D-ribose 5-phosphate + ATP = 5-phospho-alpha-D-ribose 1-diphosphate + AMP + H(+)</text>
        <dbReference type="Rhea" id="RHEA:15609"/>
        <dbReference type="ChEBI" id="CHEBI:15378"/>
        <dbReference type="ChEBI" id="CHEBI:30616"/>
        <dbReference type="ChEBI" id="CHEBI:58017"/>
        <dbReference type="ChEBI" id="CHEBI:78346"/>
        <dbReference type="ChEBI" id="CHEBI:456215"/>
        <dbReference type="EC" id="2.7.6.1"/>
    </reaction>
</comment>
<name>A0ABU2JU99_9ACTN</name>
<comment type="cofactor">
    <cofactor evidence="9">
        <name>Mg(2+)</name>
        <dbReference type="ChEBI" id="CHEBI:18420"/>
    </cofactor>
    <text evidence="9">Binds 2 Mg(2+) ions per subunit.</text>
</comment>
<evidence type="ECO:0000256" key="5">
    <source>
        <dbReference type="ARBA" id="ARBA00022777"/>
    </source>
</evidence>
<feature type="binding site" evidence="9">
    <location>
        <position position="138"/>
    </location>
    <ligand>
        <name>Mg(2+)</name>
        <dbReference type="ChEBI" id="CHEBI:18420"/>
    </ligand>
</feature>
<dbReference type="InterPro" id="IPR029099">
    <property type="entry name" value="Pribosyltran_N"/>
</dbReference>
<protein>
    <recommendedName>
        <fullName evidence="9">Ribose-phosphate pyrophosphokinase</fullName>
        <shortName evidence="9">RPPK</shortName>
        <ecNumber evidence="9">2.7.6.1</ecNumber>
    </recommendedName>
    <alternativeName>
        <fullName evidence="9">5-phospho-D-ribosyl alpha-1-diphosphate synthase</fullName>
    </alternativeName>
    <alternativeName>
        <fullName evidence="9">Phosphoribosyl diphosphate synthase</fullName>
    </alternativeName>
    <alternativeName>
        <fullName evidence="9">Phosphoribosyl pyrophosphate synthase</fullName>
        <shortName evidence="9">P-Rib-PP synthase</shortName>
        <shortName evidence="9">PRPP synthase</shortName>
        <shortName evidence="9">PRPPase</shortName>
    </alternativeName>
</protein>
<comment type="function">
    <text evidence="9">Involved in the biosynthesis of the central metabolite phospho-alpha-D-ribosyl-1-pyrophosphate (PRPP) via the transfer of pyrophosphoryl group from ATP to 1-hydroxyl of ribose-5-phosphate (Rib-5-P).</text>
</comment>
<dbReference type="PROSITE" id="PS00114">
    <property type="entry name" value="PRPP_SYNTHASE"/>
    <property type="match status" value="1"/>
</dbReference>
<organism evidence="11 12">
    <name type="scientific">Streptomyces chisholmiae</name>
    <dbReference type="NCBI Taxonomy" id="3075540"/>
    <lineage>
        <taxon>Bacteria</taxon>
        <taxon>Bacillati</taxon>
        <taxon>Actinomycetota</taxon>
        <taxon>Actinomycetes</taxon>
        <taxon>Kitasatosporales</taxon>
        <taxon>Streptomycetaceae</taxon>
        <taxon>Streptomyces</taxon>
    </lineage>
</organism>
<comment type="caution">
    <text evidence="11">The sequence shown here is derived from an EMBL/GenBank/DDBJ whole genome shotgun (WGS) entry which is preliminary data.</text>
</comment>
<dbReference type="SMART" id="SM01400">
    <property type="entry name" value="Pribosyltran_N"/>
    <property type="match status" value="1"/>
</dbReference>
<dbReference type="EC" id="2.7.6.1" evidence="9"/>
<comment type="pathway">
    <text evidence="9">Metabolic intermediate biosynthesis; 5-phospho-alpha-D-ribose 1-diphosphate biosynthesis; 5-phospho-alpha-D-ribose 1-diphosphate from D-ribose 5-phosphate (route I): step 1/1.</text>
</comment>
<evidence type="ECO:0000313" key="12">
    <source>
        <dbReference type="Proteomes" id="UP001183410"/>
    </source>
</evidence>
<dbReference type="InterPro" id="IPR037515">
    <property type="entry name" value="Rib-P_diPkinase_bac"/>
</dbReference>
<evidence type="ECO:0000256" key="4">
    <source>
        <dbReference type="ARBA" id="ARBA00022741"/>
    </source>
</evidence>
<proteinExistence type="inferred from homology"/>
<sequence>MTGIKTTGEKKLMLFSGRAHPELAKEVAAELGVGLVPTKAQDFANGEIYVRFQESVRGADCFLMQSHTAPINKWIMEQLIMIDALKRASARSISVIIPFYGYARQDKKHRGREPISARLMADLLSTAGAHRIIAMDLHADQVQGYFDGPVDHLFALPVLTNYIGGRVDREKLTVVSPDAGRVRVADRWADRLGAPLAIVHKRRDPDVANQVTVHEVVGDVRERVCVLVDDMIDTGGTICAAADALFANGASDVIVAATHGVLSGPAADRLKNSRVSEFIFTNSLPTPSEVALDKITVLSMAPTIARAVREVFEDGSVTSLFEGDA</sequence>
<feature type="binding site" evidence="9">
    <location>
        <position position="229"/>
    </location>
    <ligand>
        <name>D-ribose 5-phosphate</name>
        <dbReference type="ChEBI" id="CHEBI:78346"/>
    </ligand>
</feature>
<comment type="subcellular location">
    <subcellularLocation>
        <location evidence="9">Cytoplasm</location>
    </subcellularLocation>
</comment>
<accession>A0ABU2JU99</accession>
<evidence type="ECO:0000313" key="11">
    <source>
        <dbReference type="EMBL" id="MDT0268341.1"/>
    </source>
</evidence>
<keyword evidence="4 9" id="KW-0547">Nucleotide-binding</keyword>
<dbReference type="GO" id="GO:0004749">
    <property type="term" value="F:ribose phosphate diphosphokinase activity"/>
    <property type="evidence" value="ECO:0007669"/>
    <property type="project" value="UniProtKB-EC"/>
</dbReference>
<evidence type="ECO:0000256" key="1">
    <source>
        <dbReference type="ARBA" id="ARBA00022679"/>
    </source>
</evidence>
<keyword evidence="1 9" id="KW-0808">Transferase</keyword>